<accession>A0A9W5YD81</accession>
<dbReference type="InterPro" id="IPR011049">
    <property type="entry name" value="Serralysin-like_metalloprot_C"/>
</dbReference>
<dbReference type="Proteomes" id="UP001144256">
    <property type="component" value="Unassembled WGS sequence"/>
</dbReference>
<gene>
    <name evidence="2" type="ORF">SH1V18_29050</name>
</gene>
<dbReference type="AlphaFoldDB" id="A0A9W5YD81"/>
<keyword evidence="1" id="KW-0732">Signal</keyword>
<protein>
    <submittedName>
        <fullName evidence="2">Uncharacterized protein</fullName>
    </submittedName>
</protein>
<comment type="caution">
    <text evidence="2">The sequence shown here is derived from an EMBL/GenBank/DDBJ whole genome shotgun (WGS) entry which is preliminary data.</text>
</comment>
<dbReference type="Gene3D" id="1.10.287.950">
    <property type="entry name" value="Methyl-accepting chemotaxis protein"/>
    <property type="match status" value="1"/>
</dbReference>
<organism evidence="2 3">
    <name type="scientific">Vallitalea longa</name>
    <dbReference type="NCBI Taxonomy" id="2936439"/>
    <lineage>
        <taxon>Bacteria</taxon>
        <taxon>Bacillati</taxon>
        <taxon>Bacillota</taxon>
        <taxon>Clostridia</taxon>
        <taxon>Lachnospirales</taxon>
        <taxon>Vallitaleaceae</taxon>
        <taxon>Vallitalea</taxon>
    </lineage>
</organism>
<sequence length="672" mass="72018">MNKTIKKIFSLSLVLLMTSNTIAYAADNTISKDETVYVNLSSTGEVEKVIISDQIHSEIVGQKVTDNSSLSDIENVKGEEKPEIDGNNITWELEGNDLFYQGNTDKELPVEIRVDYYLDGNKIEPTEIGGKSGKVKIEVTTINNEKHQTEIDGETKDIYTPFMIASVIILPNDIFSNIKINSGKILTEGNNQIVTYVSVPGLCELMPEDTDIDLPEKLVIEADAEEFELGPIMSVATCELPEINELGELGSLSEMIDSIDELQSASSQLRDGTKTLSDGQTELADKLVEFKSGVSELGKGSSALIDGVGKLALGIDSAYEGANRIADGIRLFVSSSDEFGKGAKTFGEGAVSFADKAKVFASGAVQLSNGLDELTTSTGELEVGAKSLTSGTDKLIKGEQKITSGVSASLQGISDIIKNLKQQNPKNPMIETLTKIEAGLKTVEIGSNDMTTQLNNLKDGQQKVADGLEKLNGSTGTIKETVGLLQEGSNGLSDGAGKLAESSALLDKGSKQIVDGSSSLVEGSQAVSDGLGELSDGSQVAIAGKDKLKQGNKDLVSAVDQLVEGGNKLKDGANELNENMNKFHEEGINELSSVLTEKTDSLDDLLLVKDELVKLADEYNNFSGISKDMEGSVKFIMKTDEIKKPKQTVDQTQTDTTKKKGFFDWLKSLFGK</sequence>
<evidence type="ECO:0000256" key="1">
    <source>
        <dbReference type="SAM" id="SignalP"/>
    </source>
</evidence>
<keyword evidence="3" id="KW-1185">Reference proteome</keyword>
<reference evidence="2" key="1">
    <citation type="submission" date="2022-06" db="EMBL/GenBank/DDBJ databases">
        <title>Vallitalea longa sp. nov., an anaerobic bacterium isolated from marine sediment.</title>
        <authorList>
            <person name="Hirano S."/>
            <person name="Terahara T."/>
            <person name="Mori K."/>
            <person name="Hamada M."/>
            <person name="Matsumoto R."/>
            <person name="Kobayashi T."/>
        </authorList>
    </citation>
    <scope>NUCLEOTIDE SEQUENCE</scope>
    <source>
        <strain evidence="2">SH18-1</strain>
    </source>
</reference>
<dbReference type="EMBL" id="BRLB01000009">
    <property type="protein sequence ID" value="GKX30425.1"/>
    <property type="molecule type" value="Genomic_DNA"/>
</dbReference>
<feature type="signal peptide" evidence="1">
    <location>
        <begin position="1"/>
        <end position="25"/>
    </location>
</feature>
<dbReference type="InterPro" id="IPR023908">
    <property type="entry name" value="xxxLxxG_rpt"/>
</dbReference>
<name>A0A9W5YD81_9FIRM</name>
<dbReference type="SUPFAM" id="SSF101967">
    <property type="entry name" value="Adhesin YadA, collagen-binding domain"/>
    <property type="match status" value="1"/>
</dbReference>
<evidence type="ECO:0000313" key="2">
    <source>
        <dbReference type="EMBL" id="GKX30425.1"/>
    </source>
</evidence>
<evidence type="ECO:0000313" key="3">
    <source>
        <dbReference type="Proteomes" id="UP001144256"/>
    </source>
</evidence>
<feature type="chain" id="PRO_5040883419" evidence="1">
    <location>
        <begin position="26"/>
        <end position="672"/>
    </location>
</feature>
<proteinExistence type="predicted"/>
<dbReference type="NCBIfam" id="TIGR03057">
    <property type="entry name" value="xxxLxxG_by_4"/>
    <property type="match status" value="2"/>
</dbReference>
<dbReference type="RefSeq" id="WP_281816584.1">
    <property type="nucleotide sequence ID" value="NZ_BRLB01000009.1"/>
</dbReference>